<evidence type="ECO:0000256" key="3">
    <source>
        <dbReference type="SAM" id="Phobius"/>
    </source>
</evidence>
<comment type="similarity">
    <text evidence="1">Belongs to the LytR/CpsA/Psr (LCP) family.</text>
</comment>
<keyword evidence="3" id="KW-0472">Membrane</keyword>
<dbReference type="InterPro" id="IPR050922">
    <property type="entry name" value="LytR/CpsA/Psr_CW_biosynth"/>
</dbReference>
<dbReference type="PANTHER" id="PTHR33392">
    <property type="entry name" value="POLYISOPRENYL-TEICHOIC ACID--PEPTIDOGLYCAN TEICHOIC ACID TRANSFERASE TAGU"/>
    <property type="match status" value="1"/>
</dbReference>
<proteinExistence type="inferred from homology"/>
<feature type="region of interest" description="Disordered" evidence="2">
    <location>
        <begin position="346"/>
        <end position="367"/>
    </location>
</feature>
<evidence type="ECO:0000259" key="4">
    <source>
        <dbReference type="Pfam" id="PF03816"/>
    </source>
</evidence>
<evidence type="ECO:0000259" key="5">
    <source>
        <dbReference type="Pfam" id="PF13399"/>
    </source>
</evidence>
<keyword evidence="3" id="KW-1133">Transmembrane helix</keyword>
<dbReference type="RefSeq" id="WP_345016962.1">
    <property type="nucleotide sequence ID" value="NZ_BAABDO010000004.1"/>
</dbReference>
<reference evidence="7" key="1">
    <citation type="journal article" date="2019" name="Int. J. Syst. Evol. Microbiol.">
        <title>The Global Catalogue of Microorganisms (GCM) 10K type strain sequencing project: providing services to taxonomists for standard genome sequencing and annotation.</title>
        <authorList>
            <consortium name="The Broad Institute Genomics Platform"/>
            <consortium name="The Broad Institute Genome Sequencing Center for Infectious Disease"/>
            <person name="Wu L."/>
            <person name="Ma J."/>
        </authorList>
    </citation>
    <scope>NUCLEOTIDE SEQUENCE [LARGE SCALE GENOMIC DNA]</scope>
    <source>
        <strain evidence="7">JCM 17316</strain>
    </source>
</reference>
<dbReference type="Gene3D" id="3.40.630.190">
    <property type="entry name" value="LCP protein"/>
    <property type="match status" value="1"/>
</dbReference>
<name>A0ABP7Y0W5_9ACTN</name>
<dbReference type="Proteomes" id="UP001500266">
    <property type="component" value="Unassembled WGS sequence"/>
</dbReference>
<dbReference type="InterPro" id="IPR027381">
    <property type="entry name" value="LytR/CpsA/Psr_C"/>
</dbReference>
<keyword evidence="3" id="KW-0812">Transmembrane</keyword>
<keyword evidence="7" id="KW-1185">Reference proteome</keyword>
<dbReference type="InterPro" id="IPR004474">
    <property type="entry name" value="LytR_CpsA_psr"/>
</dbReference>
<dbReference type="Pfam" id="PF03816">
    <property type="entry name" value="LytR_cpsA_psr"/>
    <property type="match status" value="1"/>
</dbReference>
<feature type="transmembrane region" description="Helical" evidence="3">
    <location>
        <begin position="28"/>
        <end position="51"/>
    </location>
</feature>
<dbReference type="EMBL" id="BAABDO010000004">
    <property type="protein sequence ID" value="GAA4128963.1"/>
    <property type="molecule type" value="Genomic_DNA"/>
</dbReference>
<dbReference type="NCBIfam" id="TIGR00350">
    <property type="entry name" value="lytR_cpsA_psr"/>
    <property type="match status" value="1"/>
</dbReference>
<accession>A0ABP7Y0W5</accession>
<gene>
    <name evidence="6" type="ORF">GCM10022416_05110</name>
</gene>
<evidence type="ECO:0000256" key="1">
    <source>
        <dbReference type="ARBA" id="ARBA00006068"/>
    </source>
</evidence>
<feature type="compositionally biased region" description="Low complexity" evidence="2">
    <location>
        <begin position="348"/>
        <end position="367"/>
    </location>
</feature>
<evidence type="ECO:0008006" key="8">
    <source>
        <dbReference type="Google" id="ProtNLM"/>
    </source>
</evidence>
<organism evidence="6 7">
    <name type="scientific">Actinomadura keratinilytica</name>
    <dbReference type="NCBI Taxonomy" id="547461"/>
    <lineage>
        <taxon>Bacteria</taxon>
        <taxon>Bacillati</taxon>
        <taxon>Actinomycetota</taxon>
        <taxon>Actinomycetes</taxon>
        <taxon>Streptosporangiales</taxon>
        <taxon>Thermomonosporaceae</taxon>
        <taxon>Actinomadura</taxon>
    </lineage>
</organism>
<protein>
    <recommendedName>
        <fullName evidence="8">LytR family transcriptional regulator</fullName>
    </recommendedName>
</protein>
<dbReference type="Pfam" id="PF13399">
    <property type="entry name" value="LytR_C"/>
    <property type="match status" value="1"/>
</dbReference>
<feature type="domain" description="LytR/CpsA/Psr regulator C-terminal" evidence="5">
    <location>
        <begin position="368"/>
        <end position="454"/>
    </location>
</feature>
<sequence>MNSNPMYMEYVDDAELQPEPARRRGWRVLGWVSIGMSVAMVVGSLTAYGFYRKAFGNIAHEDTDALVGPNRPKKLNNAMNILLLGSDTREGANAKYGRSMQNDPPRSDTMILLHLSPGGGQAIGVSFPRDLMVPIPSCKTKDGRVTQAQSIGQINSSFTLGGASCTVKTIESFTKIHIDHFVQIDFNGFKAITEAVGGVEVCLPKAVNDTKANLHLPAGRQTIKGEDALAYVRARYSLGNGSDTDRIKRQQKFMGSLANKALSAGVLTNPGRLWSLISAATKSLTTDNDLSPQVMMQIAQGMQGMTSGKLRFVTVPNGAYAPDPNRLALSQPAANQLFTALRNDKTVPTQQNQQSKQSSSAPKIPPSQVRVRVFNASGIDGQARRVADDLEEQGFQVSVGGNETTSRTTKVLYGSGADQQAQTVAGLVATSPKPAPRTSGGVPGVVDLVVGSDWQALKTSQSVQTGIPRQQGEVRATDDICKE</sequence>
<dbReference type="PANTHER" id="PTHR33392:SF6">
    <property type="entry name" value="POLYISOPRENYL-TEICHOIC ACID--PEPTIDOGLYCAN TEICHOIC ACID TRANSFERASE TAGU"/>
    <property type="match status" value="1"/>
</dbReference>
<comment type="caution">
    <text evidence="6">The sequence shown here is derived from an EMBL/GenBank/DDBJ whole genome shotgun (WGS) entry which is preliminary data.</text>
</comment>
<evidence type="ECO:0000313" key="7">
    <source>
        <dbReference type="Proteomes" id="UP001500266"/>
    </source>
</evidence>
<feature type="domain" description="Cell envelope-related transcriptional attenuator" evidence="4">
    <location>
        <begin position="106"/>
        <end position="262"/>
    </location>
</feature>
<dbReference type="Gene3D" id="3.30.70.2390">
    <property type="match status" value="1"/>
</dbReference>
<evidence type="ECO:0000313" key="6">
    <source>
        <dbReference type="EMBL" id="GAA4128963.1"/>
    </source>
</evidence>
<evidence type="ECO:0000256" key="2">
    <source>
        <dbReference type="SAM" id="MobiDB-lite"/>
    </source>
</evidence>